<dbReference type="EMBL" id="CACRXK020001170">
    <property type="protein sequence ID" value="CAB3987419.1"/>
    <property type="molecule type" value="Genomic_DNA"/>
</dbReference>
<feature type="non-terminal residue" evidence="1">
    <location>
        <position position="625"/>
    </location>
</feature>
<evidence type="ECO:0000313" key="2">
    <source>
        <dbReference type="Proteomes" id="UP001152795"/>
    </source>
</evidence>
<dbReference type="InterPro" id="IPR000421">
    <property type="entry name" value="FA58C"/>
</dbReference>
<dbReference type="CDD" id="cd00057">
    <property type="entry name" value="FA58C"/>
    <property type="match status" value="1"/>
</dbReference>
<sequence length="625" mass="69027">MSAKVTAGLCILWQCFHLSRSSIGHMKYLNLKAINWGLPLAGHKFNVTPIATSRVTNHIKCMVHCAETEGCVAINLGPAQAGEHECEMLETTRYSIFNAKFTAKAGWKYVGPKTKCDVNPCRKGFWCIAQEYETGYTCLDPVGEPCTPLSMESGKILDGAITASTSYNSALGPANARLNVNRGWCAWTTTNAGQQSGWIQVDLGEIIWVTGVATQGRCVSPQWVKSYKVSYSTDGQNWKFYDESGSTKYLTDISNIEIDGVSFTSAITIASALNSFFVSIGEKLAEKFNPTSSARNGPTPSGFTFSFESVTEQFVLNAINQLKAKKSCGLDKINARLVKDAADVITPSITKIINISLTTPKFPSAWKNAKVIPVFKHGPKSNPTNYRPISILPVLSKILERAVYTQFNCFLNNHHLISPKQYGFRLKSSTITAVTMFTDKILQSMDNGKVTRTVFLDFKKAFDTVNHNILISKIRALGADDNACLWFTSFLANRTQVTCCNNTKSDPASISIGVAQGPLLFIVYVNDLPKCLKFCDVTLYADDTVLSFASSSTDEIQRKMNSDLNCIHNWLLDNQLTLNVEKSKFMLIGCSRRLSKINSIPYQSINDSTLAHVQSFLYLGILVNR</sequence>
<dbReference type="Pfam" id="PF00078">
    <property type="entry name" value="RVT_1"/>
    <property type="match status" value="1"/>
</dbReference>
<reference evidence="1" key="1">
    <citation type="submission" date="2020-04" db="EMBL/GenBank/DDBJ databases">
        <authorList>
            <person name="Alioto T."/>
            <person name="Alioto T."/>
            <person name="Gomez Garrido J."/>
        </authorList>
    </citation>
    <scope>NUCLEOTIDE SEQUENCE</scope>
    <source>
        <strain evidence="1">A484AB</strain>
    </source>
</reference>
<keyword evidence="2" id="KW-1185">Reference proteome</keyword>
<dbReference type="OrthoDB" id="5985199at2759"/>
<dbReference type="Pfam" id="PF00754">
    <property type="entry name" value="F5_F8_type_C"/>
    <property type="match status" value="1"/>
</dbReference>
<dbReference type="CDD" id="cd01650">
    <property type="entry name" value="RT_nLTR_like"/>
    <property type="match status" value="1"/>
</dbReference>
<dbReference type="AlphaFoldDB" id="A0A7D9HKV9"/>
<protein>
    <submittedName>
        <fullName evidence="1">Uncharacterized protein</fullName>
    </submittedName>
</protein>
<comment type="caution">
    <text evidence="1">The sequence shown here is derived from an EMBL/GenBank/DDBJ whole genome shotgun (WGS) entry which is preliminary data.</text>
</comment>
<dbReference type="SMART" id="SM00231">
    <property type="entry name" value="FA58C"/>
    <property type="match status" value="1"/>
</dbReference>
<dbReference type="InterPro" id="IPR000477">
    <property type="entry name" value="RT_dom"/>
</dbReference>
<dbReference type="Proteomes" id="UP001152795">
    <property type="component" value="Unassembled WGS sequence"/>
</dbReference>
<name>A0A7D9HKV9_PARCT</name>
<dbReference type="InterPro" id="IPR008979">
    <property type="entry name" value="Galactose-bd-like_sf"/>
</dbReference>
<evidence type="ECO:0000313" key="1">
    <source>
        <dbReference type="EMBL" id="CAB3987419.1"/>
    </source>
</evidence>
<dbReference type="SUPFAM" id="SSF49785">
    <property type="entry name" value="Galactose-binding domain-like"/>
    <property type="match status" value="1"/>
</dbReference>
<organism evidence="1 2">
    <name type="scientific">Paramuricea clavata</name>
    <name type="common">Red gorgonian</name>
    <name type="synonym">Violescent sea-whip</name>
    <dbReference type="NCBI Taxonomy" id="317549"/>
    <lineage>
        <taxon>Eukaryota</taxon>
        <taxon>Metazoa</taxon>
        <taxon>Cnidaria</taxon>
        <taxon>Anthozoa</taxon>
        <taxon>Octocorallia</taxon>
        <taxon>Malacalcyonacea</taxon>
        <taxon>Plexauridae</taxon>
        <taxon>Paramuricea</taxon>
    </lineage>
</organism>
<dbReference type="PROSITE" id="PS50878">
    <property type="entry name" value="RT_POL"/>
    <property type="match status" value="1"/>
</dbReference>
<dbReference type="PANTHER" id="PTHR33332">
    <property type="entry name" value="REVERSE TRANSCRIPTASE DOMAIN-CONTAINING PROTEIN"/>
    <property type="match status" value="1"/>
</dbReference>
<accession>A0A7D9HKV9</accession>
<dbReference type="InterPro" id="IPR043502">
    <property type="entry name" value="DNA/RNA_pol_sf"/>
</dbReference>
<dbReference type="PROSITE" id="PS50022">
    <property type="entry name" value="FA58C_3"/>
    <property type="match status" value="1"/>
</dbReference>
<gene>
    <name evidence="1" type="ORF">PACLA_8A083782</name>
</gene>
<proteinExistence type="predicted"/>
<dbReference type="Gene3D" id="2.60.120.260">
    <property type="entry name" value="Galactose-binding domain-like"/>
    <property type="match status" value="1"/>
</dbReference>
<dbReference type="SUPFAM" id="SSF56672">
    <property type="entry name" value="DNA/RNA polymerases"/>
    <property type="match status" value="1"/>
</dbReference>
<dbReference type="PROSITE" id="PS01285">
    <property type="entry name" value="FA58C_1"/>
    <property type="match status" value="1"/>
</dbReference>